<accession>A0A1T4QW30</accession>
<keyword evidence="2" id="KW-1185">Reference proteome</keyword>
<proteinExistence type="predicted"/>
<reference evidence="1 2" key="1">
    <citation type="submission" date="2017-02" db="EMBL/GenBank/DDBJ databases">
        <authorList>
            <person name="Peterson S.W."/>
        </authorList>
    </citation>
    <scope>NUCLEOTIDE SEQUENCE [LARGE SCALE GENOMIC DNA]</scope>
    <source>
        <strain evidence="1 2">DSM 21749</strain>
    </source>
</reference>
<name>A0A1T4QW30_9GAMM</name>
<dbReference type="EMBL" id="FUXP01000006">
    <property type="protein sequence ID" value="SKA07914.1"/>
    <property type="molecule type" value="Genomic_DNA"/>
</dbReference>
<evidence type="ECO:0000313" key="2">
    <source>
        <dbReference type="Proteomes" id="UP000190061"/>
    </source>
</evidence>
<evidence type="ECO:0000313" key="1">
    <source>
        <dbReference type="EMBL" id="SKA07914.1"/>
    </source>
</evidence>
<protein>
    <submittedName>
        <fullName evidence="1">Uncharacterized protein</fullName>
    </submittedName>
</protein>
<dbReference type="AlphaFoldDB" id="A0A1T4QW30"/>
<organism evidence="1 2">
    <name type="scientific">Lysobacter spongiicola DSM 21749</name>
    <dbReference type="NCBI Taxonomy" id="1122188"/>
    <lineage>
        <taxon>Bacteria</taxon>
        <taxon>Pseudomonadati</taxon>
        <taxon>Pseudomonadota</taxon>
        <taxon>Gammaproteobacteria</taxon>
        <taxon>Lysobacterales</taxon>
        <taxon>Lysobacteraceae</taxon>
        <taxon>Novilysobacter</taxon>
    </lineage>
</organism>
<dbReference type="STRING" id="1122188.SAMN02745674_01806"/>
<dbReference type="Proteomes" id="UP000190061">
    <property type="component" value="Unassembled WGS sequence"/>
</dbReference>
<sequence length="215" mass="22849">MRRSSWNSSTARGAPRVNSFSKAILTATLVASAFCGCTSTPHSSYVISADGDLVRLDGGRRTTVASGVDDGAMTYDVYLDENPSLGPLLVRERFGGSRQMVLVPVTPELEARWALSLSIDMAGSLGKAEPVWRGVELKFARPASLNDSIWDAVFAGLEHVEGNAPDPVPLHNPGGAGDELVIPTLVYSGDRLIGTKTYLAPGAVVDPRTLRRADP</sequence>
<gene>
    <name evidence="1" type="ORF">SAMN02745674_01806</name>
</gene>